<comment type="caution">
    <text evidence="2">The sequence shown here is derived from an EMBL/GenBank/DDBJ whole genome shotgun (WGS) entry which is preliminary data.</text>
</comment>
<keyword evidence="3" id="KW-1185">Reference proteome</keyword>
<feature type="signal peptide" evidence="1">
    <location>
        <begin position="1"/>
        <end position="19"/>
    </location>
</feature>
<keyword evidence="1" id="KW-0732">Signal</keyword>
<dbReference type="EMBL" id="JNUP01000063">
    <property type="protein sequence ID" value="KGE72018.1"/>
    <property type="molecule type" value="Genomic_DNA"/>
</dbReference>
<reference evidence="2 3" key="1">
    <citation type="submission" date="2014-05" db="EMBL/GenBank/DDBJ databases">
        <title>De novo Genome Sequence of Spirocheata sp.</title>
        <authorList>
            <person name="Shivani Y."/>
            <person name="Subhash Y."/>
            <person name="Tushar L."/>
            <person name="Sasikala C."/>
            <person name="Ramana C.V."/>
        </authorList>
    </citation>
    <scope>NUCLEOTIDE SEQUENCE [LARGE SCALE GENOMIC DNA]</scope>
    <source>
        <strain evidence="2 3">JC230</strain>
    </source>
</reference>
<dbReference type="AlphaFoldDB" id="A0A098QX76"/>
<evidence type="ECO:0000313" key="2">
    <source>
        <dbReference type="EMBL" id="KGE72018.1"/>
    </source>
</evidence>
<dbReference type="STRING" id="1480694.DC28_07840"/>
<protein>
    <submittedName>
        <fullName evidence="2">Uncharacterized protein</fullName>
    </submittedName>
</protein>
<gene>
    <name evidence="2" type="ORF">DC28_07840</name>
</gene>
<sequence>MYVLVLTACIALGTSPVIGQVQFGITQDLMPKDDGIVFSDNLAYVYIPVNSLKLYTSLARADRGNWYRHTVEMGALWVWGGPFYSTARWGIGLSSERIVHNQLYMDLFFEQATYYLMASLSGSWDFIPQGNRSLLVSGGATLTGLSWLNATLRGYAGFSALEPTDLTVAGWVRLAPVSWLDITAGGNFGSILPRAEGPQTKVSVFGGFGIKPWDGWRLGYQYTREYRQGRVHFQTHQISLTGES</sequence>
<name>A0A098QX76_9SPIO</name>
<dbReference type="Proteomes" id="UP000029692">
    <property type="component" value="Unassembled WGS sequence"/>
</dbReference>
<organism evidence="2 3">
    <name type="scientific">Spirochaeta lutea</name>
    <dbReference type="NCBI Taxonomy" id="1480694"/>
    <lineage>
        <taxon>Bacteria</taxon>
        <taxon>Pseudomonadati</taxon>
        <taxon>Spirochaetota</taxon>
        <taxon>Spirochaetia</taxon>
        <taxon>Spirochaetales</taxon>
        <taxon>Spirochaetaceae</taxon>
        <taxon>Spirochaeta</taxon>
    </lineage>
</organism>
<evidence type="ECO:0000256" key="1">
    <source>
        <dbReference type="SAM" id="SignalP"/>
    </source>
</evidence>
<evidence type="ECO:0000313" key="3">
    <source>
        <dbReference type="Proteomes" id="UP000029692"/>
    </source>
</evidence>
<accession>A0A098QX76</accession>
<proteinExistence type="predicted"/>
<feature type="chain" id="PRO_5001938658" evidence="1">
    <location>
        <begin position="20"/>
        <end position="244"/>
    </location>
</feature>